<dbReference type="GO" id="GO:0008610">
    <property type="term" value="P:lipid biosynthetic process"/>
    <property type="evidence" value="ECO:0007669"/>
    <property type="project" value="UniProtKB-ARBA"/>
</dbReference>
<dbReference type="PATRIC" id="fig|1095729.3.peg.1036"/>
<dbReference type="CDD" id="cd02440">
    <property type="entry name" value="AdoMet_MTases"/>
    <property type="match status" value="1"/>
</dbReference>
<dbReference type="SUPFAM" id="SSF47336">
    <property type="entry name" value="ACP-like"/>
    <property type="match status" value="1"/>
</dbReference>
<dbReference type="SUPFAM" id="SSF56801">
    <property type="entry name" value="Acetyl-CoA synthetase-like"/>
    <property type="match status" value="1"/>
</dbReference>
<keyword evidence="9" id="KW-1185">Reference proteome</keyword>
<keyword evidence="5" id="KW-0436">Ligase</keyword>
<organism evidence="8 9">
    <name type="scientific">Streptococcus anginosus subsp. whileyi CCUG 39159</name>
    <dbReference type="NCBI Taxonomy" id="1095729"/>
    <lineage>
        <taxon>Bacteria</taxon>
        <taxon>Bacillati</taxon>
        <taxon>Bacillota</taxon>
        <taxon>Bacilli</taxon>
        <taxon>Lactobacillales</taxon>
        <taxon>Streptococcaceae</taxon>
        <taxon>Streptococcus</taxon>
        <taxon>Streptococcus anginosus group</taxon>
    </lineage>
</organism>
<dbReference type="GO" id="GO:0043041">
    <property type="term" value="P:amino acid activation for nonribosomal peptide biosynthetic process"/>
    <property type="evidence" value="ECO:0007669"/>
    <property type="project" value="TreeGrafter"/>
</dbReference>
<dbReference type="InterPro" id="IPR023213">
    <property type="entry name" value="CAT-like_dom_sf"/>
</dbReference>
<dbReference type="InterPro" id="IPR010071">
    <property type="entry name" value="AA_adenyl_dom"/>
</dbReference>
<dbReference type="InterPro" id="IPR036736">
    <property type="entry name" value="ACP-like_sf"/>
</dbReference>
<dbReference type="InterPro" id="IPR045851">
    <property type="entry name" value="AMP-bd_C_sf"/>
</dbReference>
<dbReference type="PANTHER" id="PTHR45527">
    <property type="entry name" value="NONRIBOSOMAL PEPTIDE SYNTHETASE"/>
    <property type="match status" value="1"/>
</dbReference>
<proteinExistence type="predicted"/>
<dbReference type="Gene3D" id="1.10.10.1830">
    <property type="entry name" value="Non-ribosomal peptide synthase, adenylation domain"/>
    <property type="match status" value="1"/>
</dbReference>
<dbReference type="GO" id="GO:0016874">
    <property type="term" value="F:ligase activity"/>
    <property type="evidence" value="ECO:0007669"/>
    <property type="project" value="UniProtKB-KW"/>
</dbReference>
<dbReference type="PROSITE" id="PS50075">
    <property type="entry name" value="CARRIER"/>
    <property type="match status" value="1"/>
</dbReference>
<dbReference type="InterPro" id="IPR044894">
    <property type="entry name" value="TubC_N_sf"/>
</dbReference>
<dbReference type="SUPFAM" id="SSF53335">
    <property type="entry name" value="S-adenosyl-L-methionine-dependent methyltransferases"/>
    <property type="match status" value="1"/>
</dbReference>
<dbReference type="InterPro" id="IPR006162">
    <property type="entry name" value="Ppantetheine_attach_site"/>
</dbReference>
<dbReference type="GO" id="GO:0005737">
    <property type="term" value="C:cytoplasm"/>
    <property type="evidence" value="ECO:0007669"/>
    <property type="project" value="TreeGrafter"/>
</dbReference>
<evidence type="ECO:0000313" key="8">
    <source>
        <dbReference type="EMBL" id="EID21787.1"/>
    </source>
</evidence>
<dbReference type="Proteomes" id="UP000003245">
    <property type="component" value="Unassembled WGS sequence"/>
</dbReference>
<dbReference type="Pfam" id="PF08242">
    <property type="entry name" value="Methyltransf_12"/>
    <property type="match status" value="1"/>
</dbReference>
<dbReference type="InterPro" id="IPR041464">
    <property type="entry name" value="TubC_N"/>
</dbReference>
<dbReference type="Pfam" id="PF00668">
    <property type="entry name" value="Condensation"/>
    <property type="match status" value="1"/>
</dbReference>
<evidence type="ECO:0000256" key="1">
    <source>
        <dbReference type="ARBA" id="ARBA00001957"/>
    </source>
</evidence>
<dbReference type="Pfam" id="PF00550">
    <property type="entry name" value="PP-binding"/>
    <property type="match status" value="1"/>
</dbReference>
<sequence length="1840" mass="213038">MNIEKMLMDFKARGISIWREGEKLKFSAPKNSMNNEDIEWLKNHKIDILSYFKDKEDLYYVDRKNRYERFELTDIQSSYVMGRNDYFELGGIGCHGYIEIEYDNVLDVEKINKAWNLVIQKHDMLRAVIFEDGFQIVQRNVPNVMVESVNIDSNEESEFRDKLKFKQYKLGQWPMCELAVTIKPNKSIIHFSLDMLIADYNSINIVLNDLEEFYKNPEMEINSPSKYRDILNYQKKLKNSSKYKNQDEEYWDEKLDCIWEAPNLPTELQNNNIKTFSQKSIQLNKDEWEKICTVAKNNNITSSVLIMSALSETLAYWSTNKKFSINTTFFNRPQVVDDINFVVGDFTDVNITSINMDYNKTFMERAKSLQNTLWSDLEHNSVSGVDILRKIGQKRKQNMIIPVVFTSTVGLSDNQTILSNRKILYKISQTPQVYLDCQIMEENDGVKINWDIRNGVFKECVISDMFECFANIINRLKSNEEEIINSKIVTQLSEKCLETRETINNTFEEFEIKRLEDCYFDALKEHKNKTALICDSKEYTYEEFNKYVYTVFKILEENKLSKGDRVIVDIPKNIWQIASVVAILAHGGVYVPVNASQPIERKKKIVRNSNAKVILTFEDEAIDHDKVKNINLKDFKALQNIDDEYMNRIEKSCDEEAYIIFTSGTTGEPKGVVITHAAAMNTIIDVNNKYKINENDVFLGIANLSFDLSVYDIFGAFLIGGTLVLPDSDMLKDPKTIYNLMLLYRVSVWNSVPAQMQLIINYLEMSKELKRSEFLRVIMLSGDWIPIDLPKRIYETFPDVKLISMGGATEASIWSIYHEIEKDEVFSKSVPYGTPLSNQKFYILDDTMTHCPDYVVGNLYISGIGLSLGYLNDEKLNKEKYKVLESTGERIYRTGDVGYYLPNGDIIFCGRENGDSQVKIHGHRIELSEIKSVLLENTNIESAEVFVNEVDRFEKKICAVVSPKKIIVDKNIENIGATIEIEKLSELENDVNKEIDGELLKKWVKASEKVVLSDILLTFQKYGFFVDISKKHSFEEIVNKIGIPEKLQKLTKRWLNVLQKEEIILNKDNFYLLANKDMHLNSIVSWDEFYKVEEKFGYGKDFVDYLKISSDNLPKLLTGEEDPLNLLFPKGDIKPAMASYHTNKINKICNNFIAQEIEFIVKNNKDRNRKIKILEIGAGVGGTTLEIIPKLKDEQIEYHFTDISTFFLNKAKDNFKEYNCIKYELFDINQAFYEQNYGISSFDIILCANVLHNSKDIDFVMNNIKNLLSSNGTLIVLDETKMSYMLLTSMEFKDGLTGFSDVRSVNEQTFFDRNQWSDNFKNHNGQIIYEFPNKNSILDVLGQTIYVVRFKDSYIPLTESGIKQKLKEMLVSYMVPNEIKILPQFPTTANGKIDNKILKLLFKDDISMVSDEKEEIKTQIEEKIEKIWMRELGLSKLRLDDNFYSVGGDSLLIAQIVTKVIEEVPEAKIWEWSALLSEMMQFQTVREISKRIQDKFDNKDESKDLSLLSIKESNVDNNQSIAKVIFHAGTGTLSAYTEIINYIKEDSKENEAVLGFTFGSEAEYISMKTEDTFKILGEKYGKILKELSFSKYILIGHCVGGLIALETAEFLKNHNEEVVDVTLISTTIPKDQERTSFNAILPSKYKKALYSNLKNEILLERTFARLINADIFNAGHSITEPELNECINHMVIEGDGDLNVDSFLKLSGEYKYIAEQFNKLKGIPISERLNNLYLTISRESLNLQESEIRMLNTLFNIFSQNFGCISTYLPKEYDGRVRLFYCEEQENSFYGEFFAEDRLTWRKYLKGETYFEEIQGQHFNCLNGENLKNNLEKILDFKVD</sequence>
<accession>I0SEI4</accession>
<evidence type="ECO:0000256" key="3">
    <source>
        <dbReference type="ARBA" id="ARBA00022450"/>
    </source>
</evidence>
<dbReference type="Gene3D" id="3.40.50.1820">
    <property type="entry name" value="alpha/beta hydrolase"/>
    <property type="match status" value="1"/>
</dbReference>
<dbReference type="InterPro" id="IPR009081">
    <property type="entry name" value="PP-bd_ACP"/>
</dbReference>
<dbReference type="Gene3D" id="3.40.50.12780">
    <property type="entry name" value="N-terminal domain of ligase-like"/>
    <property type="match status" value="1"/>
</dbReference>
<dbReference type="PROSITE" id="PS00455">
    <property type="entry name" value="AMP_BINDING"/>
    <property type="match status" value="1"/>
</dbReference>
<protein>
    <submittedName>
        <fullName evidence="8">Nonribosomal peptide synthase</fullName>
    </submittedName>
</protein>
<keyword evidence="4" id="KW-0597">Phosphoprotein</keyword>
<dbReference type="InterPro" id="IPR057737">
    <property type="entry name" value="Condensation_MtbB-like"/>
</dbReference>
<comment type="cofactor">
    <cofactor evidence="1">
        <name>pantetheine 4'-phosphate</name>
        <dbReference type="ChEBI" id="CHEBI:47942"/>
    </cofactor>
</comment>
<dbReference type="PANTHER" id="PTHR45527:SF10">
    <property type="entry name" value="PYOCHELIN SYNTHASE PCHF"/>
    <property type="match status" value="1"/>
</dbReference>
<dbReference type="Gene3D" id="3.30.559.10">
    <property type="entry name" value="Chloramphenicol acetyltransferase-like domain"/>
    <property type="match status" value="1"/>
</dbReference>
<gene>
    <name evidence="8" type="ORF">HMPREF1043_1772</name>
</gene>
<dbReference type="InterPro" id="IPR020845">
    <property type="entry name" value="AMP-binding_CS"/>
</dbReference>
<keyword evidence="3" id="KW-0596">Phosphopantetheine</keyword>
<dbReference type="SUPFAM" id="SSF52777">
    <property type="entry name" value="CoA-dependent acyltransferases"/>
    <property type="match status" value="2"/>
</dbReference>
<feature type="domain" description="Carrier" evidence="7">
    <location>
        <begin position="1415"/>
        <end position="1496"/>
    </location>
</feature>
<dbReference type="GO" id="GO:0009403">
    <property type="term" value="P:toxin biosynthetic process"/>
    <property type="evidence" value="ECO:0007669"/>
    <property type="project" value="UniProtKB-ARBA"/>
</dbReference>
<evidence type="ECO:0000313" key="9">
    <source>
        <dbReference type="Proteomes" id="UP000003245"/>
    </source>
</evidence>
<evidence type="ECO:0000256" key="2">
    <source>
        <dbReference type="ARBA" id="ARBA00004924"/>
    </source>
</evidence>
<dbReference type="InterPro" id="IPR000873">
    <property type="entry name" value="AMP-dep_synth/lig_dom"/>
</dbReference>
<dbReference type="Pfam" id="PF18563">
    <property type="entry name" value="TubC_N"/>
    <property type="match status" value="1"/>
</dbReference>
<dbReference type="InterPro" id="IPR029063">
    <property type="entry name" value="SAM-dependent_MTases_sf"/>
</dbReference>
<dbReference type="NCBIfam" id="TIGR01733">
    <property type="entry name" value="AA-adenyl-dom"/>
    <property type="match status" value="1"/>
</dbReference>
<dbReference type="Gene3D" id="3.40.50.150">
    <property type="entry name" value="Vaccinia Virus protein VP39"/>
    <property type="match status" value="1"/>
</dbReference>
<keyword evidence="6" id="KW-0045">Antibiotic biosynthesis</keyword>
<dbReference type="InterPro" id="IPR029058">
    <property type="entry name" value="AB_hydrolase_fold"/>
</dbReference>
<dbReference type="GO" id="GO:0031177">
    <property type="term" value="F:phosphopantetheine binding"/>
    <property type="evidence" value="ECO:0007669"/>
    <property type="project" value="TreeGrafter"/>
</dbReference>
<comment type="pathway">
    <text evidence="2">Siderophore biosynthesis.</text>
</comment>
<reference evidence="8 9" key="1">
    <citation type="submission" date="2012-01" db="EMBL/GenBank/DDBJ databases">
        <authorList>
            <person name="Harkins D.M."/>
            <person name="Madupu R."/>
            <person name="Durkin A.S."/>
            <person name="Torralba M."/>
            <person name="Methe B."/>
            <person name="Sutton G.G."/>
            <person name="Nelson K.E."/>
        </authorList>
    </citation>
    <scope>NUCLEOTIDE SEQUENCE [LARGE SCALE GENOMIC DNA]</scope>
    <source>
        <strain evidence="8 9">CCUG 39159</strain>
    </source>
</reference>
<dbReference type="SUPFAM" id="SSF53474">
    <property type="entry name" value="alpha/beta-Hydrolases"/>
    <property type="match status" value="1"/>
</dbReference>
<dbReference type="EMBL" id="AICP01000039">
    <property type="protein sequence ID" value="EID21787.1"/>
    <property type="molecule type" value="Genomic_DNA"/>
</dbReference>
<dbReference type="Gene3D" id="1.10.1200.10">
    <property type="entry name" value="ACP-like"/>
    <property type="match status" value="1"/>
</dbReference>
<dbReference type="CDD" id="cd19535">
    <property type="entry name" value="Cyc_NRPS"/>
    <property type="match status" value="1"/>
</dbReference>
<dbReference type="Gene3D" id="3.30.559.30">
    <property type="entry name" value="Nonribosomal peptide synthetase, condensation domain"/>
    <property type="match status" value="1"/>
</dbReference>
<name>I0SEI4_STRAP</name>
<comment type="caution">
    <text evidence="8">The sequence shown here is derived from an EMBL/GenBank/DDBJ whole genome shotgun (WGS) entry which is preliminary data.</text>
</comment>
<evidence type="ECO:0000256" key="4">
    <source>
        <dbReference type="ARBA" id="ARBA00022553"/>
    </source>
</evidence>
<dbReference type="Pfam" id="PF00501">
    <property type="entry name" value="AMP-binding"/>
    <property type="match status" value="1"/>
</dbReference>
<dbReference type="Gene3D" id="3.30.300.30">
    <property type="match status" value="2"/>
</dbReference>
<dbReference type="InterPro" id="IPR013217">
    <property type="entry name" value="Methyltransf_12"/>
</dbReference>
<dbReference type="InterPro" id="IPR001242">
    <property type="entry name" value="Condensation_dom"/>
</dbReference>
<dbReference type="InterPro" id="IPR042099">
    <property type="entry name" value="ANL_N_sf"/>
</dbReference>
<dbReference type="PROSITE" id="PS00012">
    <property type="entry name" value="PHOSPHOPANTETHEINE"/>
    <property type="match status" value="1"/>
</dbReference>
<evidence type="ECO:0000256" key="5">
    <source>
        <dbReference type="ARBA" id="ARBA00022598"/>
    </source>
</evidence>
<evidence type="ECO:0000259" key="7">
    <source>
        <dbReference type="PROSITE" id="PS50075"/>
    </source>
</evidence>
<dbReference type="RefSeq" id="WP_003035794.1">
    <property type="nucleotide sequence ID" value="NZ_AICP01000039.1"/>
</dbReference>
<dbReference type="GO" id="GO:0017000">
    <property type="term" value="P:antibiotic biosynthetic process"/>
    <property type="evidence" value="ECO:0007669"/>
    <property type="project" value="UniProtKB-KW"/>
</dbReference>
<evidence type="ECO:0000256" key="6">
    <source>
        <dbReference type="ARBA" id="ARBA00023194"/>
    </source>
</evidence>